<reference evidence="3" key="1">
    <citation type="submission" date="2016-10" db="EMBL/GenBank/DDBJ databases">
        <authorList>
            <person name="Varghese N."/>
        </authorList>
    </citation>
    <scope>NUCLEOTIDE SEQUENCE [LARGE SCALE GENOMIC DNA]</scope>
    <source>
        <strain evidence="3">DSM 44719</strain>
    </source>
</reference>
<dbReference type="AlphaFoldDB" id="A0A1H4INB5"/>
<dbReference type="Pfam" id="PF09152">
    <property type="entry name" value="DUF1937"/>
    <property type="match status" value="1"/>
</dbReference>
<organism evidence="2 3">
    <name type="scientific">Rhodococcus jostii</name>
    <dbReference type="NCBI Taxonomy" id="132919"/>
    <lineage>
        <taxon>Bacteria</taxon>
        <taxon>Bacillati</taxon>
        <taxon>Actinomycetota</taxon>
        <taxon>Actinomycetes</taxon>
        <taxon>Mycobacteriales</taxon>
        <taxon>Nocardiaceae</taxon>
        <taxon>Rhodococcus</taxon>
    </lineage>
</organism>
<dbReference type="RefSeq" id="WP_073368390.1">
    <property type="nucleotide sequence ID" value="NZ_FNTL01000002.1"/>
</dbReference>
<dbReference type="SUPFAM" id="SSF52309">
    <property type="entry name" value="N-(deoxy)ribosyltransferase-like"/>
    <property type="match status" value="1"/>
</dbReference>
<gene>
    <name evidence="2" type="ORF">SAMN04490220_0294</name>
</gene>
<dbReference type="Proteomes" id="UP000183407">
    <property type="component" value="Unassembled WGS sequence"/>
</dbReference>
<accession>A0A1H4INB5</accession>
<dbReference type="Gene3D" id="3.40.50.10400">
    <property type="entry name" value="Hypothetical protein PA1492"/>
    <property type="match status" value="1"/>
</dbReference>
<feature type="domain" description="DUF1937" evidence="1">
    <location>
        <begin position="2"/>
        <end position="111"/>
    </location>
</feature>
<sequence>MRKIFLACPYSHTDPSVTHDRFIESNKVAATIIESGNAVFSQVSMSHPINLTFEGKDKSGIGGLWAPVDEVFMDMLDELIILDLPGWDQSSGIKREITFFETRGRRVSLWSNVSHEFDQDTVTAATR</sequence>
<proteinExistence type="predicted"/>
<name>A0A1H4INB5_RHOJO</name>
<evidence type="ECO:0000259" key="1">
    <source>
        <dbReference type="Pfam" id="PF09152"/>
    </source>
</evidence>
<dbReference type="EMBL" id="FNTL01000002">
    <property type="protein sequence ID" value="SEB35550.1"/>
    <property type="molecule type" value="Genomic_DNA"/>
</dbReference>
<dbReference type="InterPro" id="IPR015235">
    <property type="entry name" value="DUF1937"/>
</dbReference>
<evidence type="ECO:0000313" key="3">
    <source>
        <dbReference type="Proteomes" id="UP000183407"/>
    </source>
</evidence>
<protein>
    <recommendedName>
        <fullName evidence="1">DUF1937 domain-containing protein</fullName>
    </recommendedName>
</protein>
<dbReference type="OrthoDB" id="6877969at2"/>
<evidence type="ECO:0000313" key="2">
    <source>
        <dbReference type="EMBL" id="SEB35550.1"/>
    </source>
</evidence>